<dbReference type="InterPro" id="IPR024983">
    <property type="entry name" value="CHAT_dom"/>
</dbReference>
<dbReference type="GO" id="GO:0008374">
    <property type="term" value="F:O-acyltransferase activity"/>
    <property type="evidence" value="ECO:0007669"/>
    <property type="project" value="InterPro"/>
</dbReference>
<feature type="domain" description="DUF7379" evidence="2">
    <location>
        <begin position="236"/>
        <end position="317"/>
    </location>
</feature>
<dbReference type="InterPro" id="IPR003386">
    <property type="entry name" value="LACT/PDAT_acylTrfase"/>
</dbReference>
<dbReference type="PANTHER" id="PTHR37946:SF1">
    <property type="entry name" value="SLL1969 PROTEIN"/>
    <property type="match status" value="1"/>
</dbReference>
<dbReference type="Gene3D" id="3.40.50.1820">
    <property type="entry name" value="alpha/beta hydrolase"/>
    <property type="match status" value="2"/>
</dbReference>
<dbReference type="Pfam" id="PF24096">
    <property type="entry name" value="DUF7379"/>
    <property type="match status" value="1"/>
</dbReference>
<evidence type="ECO:0000313" key="3">
    <source>
        <dbReference type="EMBL" id="RDE51724.1"/>
    </source>
</evidence>
<dbReference type="Pfam" id="PF02450">
    <property type="entry name" value="LCAT"/>
    <property type="match status" value="1"/>
</dbReference>
<proteinExistence type="predicted"/>
<dbReference type="InterPro" id="IPR055803">
    <property type="entry name" value="DUF7379"/>
</dbReference>
<organism evidence="3 4">
    <name type="scientific">Candidatus Accumulibacter meliphilus</name>
    <dbReference type="NCBI Taxonomy" id="2211374"/>
    <lineage>
        <taxon>Bacteria</taxon>
        <taxon>Pseudomonadati</taxon>
        <taxon>Pseudomonadota</taxon>
        <taxon>Betaproteobacteria</taxon>
        <taxon>Candidatus Accumulibacter</taxon>
    </lineage>
</organism>
<feature type="domain" description="CHAT" evidence="1">
    <location>
        <begin position="1312"/>
        <end position="1618"/>
    </location>
</feature>
<dbReference type="Pfam" id="PF12770">
    <property type="entry name" value="CHAT"/>
    <property type="match status" value="1"/>
</dbReference>
<dbReference type="InterPro" id="IPR029058">
    <property type="entry name" value="AB_hydrolase_fold"/>
</dbReference>
<dbReference type="EMBL" id="QPGA01000005">
    <property type="protein sequence ID" value="RDE51724.1"/>
    <property type="molecule type" value="Genomic_DNA"/>
</dbReference>
<sequence>MEAMMADTTTLNFTGRQSDEKQLPALLQNVRRSAGEPEDPFLPAGYLKTRASFEVGAAVRAAGASVSAQQYAAQGDEVLVIELADGGVLITSAGKLKASLERSRPELIGSDGEILFDQLSGEGAATRGLLGDAVGGLISKVFALAVGTASDEIIEAAKKKLGELGKGGGDGELAELGVSGLGTKALMWAIEARLGRPTGVYCWDGGRRATEAQDSKALARAQRELQRAAAEKLPVLVFVHGTGSNTVGSFGDLPLDERDLWSVLQRHFSGGIYAYEHRTLSASPIENALELLAMLPDGLQLNLVSHSRGGLVADLLCVQDFDPLIELYKADLPGTGDAYESEAAAQDVRREVDSAHAEQREQLRQLSRVLADRKLVVQRYVRVASPAQGTRLASGNLDLFLSGMLTLIGQVPFFFGNPFYSAFKRVVLEIAHKRTNAHLVPGIEAMLPDSPMARLLRDAPVRAGIEMAVIAGDIEGGNLLKRLGVLLTDYLFFDNVDNDLVVDSDSMFAGIAPQARARALFDRGAEVSHFRYFTNIDTRLALRDWLVAGEVLPLTAFQALPGPFADGEVSALEAAAGDGRRRAARGISRSPETPRADLPVLVVLPGVMGSHLSVNGQDRVWFDPLDIASGGLSKIAWEQSGVEAEKLFDMFYGDICTYLSTSHRVEPFAYDWRQPLDVLAERFAEFLDRLLRETTQPVRLLAHSMGGLVVRASIHKRRAVIDALMARDGARLVMLGTPNQGAYSMVENLLGKGDTLRSLVRLDVRHDMREVLQIVSGFRGALQLLPKRGFVDTFQGQPDGGDDKQDFWLAKTWVDYQAKVFDFWFGNGNSATPDQSQLDAANWLWQQDGEATPALPEAYASKAVYVFGVARNTPCGIREVQGRLKMVGTSQGDGTVTWASGRIGNVGSHYYLPAKHGDLPSTSEYFPALGELLSSGGTGALLSSPPAVRGEEQPLPVTYDAGPPTLDGGEAVARGLLGGSPRSRVAARPKRRLEVKVKAMDLRFLAQPVLLGHYEQDPIAGAEALIDSELLDGDLTQRYNLGLYAGPRGTASVVLRVPNEQERRRGSLTGAIVTGLGAYDGNLSVGDLIEAVRAGVLRYLLQVIDVLGKDERELPLAALLLGYNSSANLSVAASVEALLRGVMEANARFYETTRLDIRVARLDIVELYQDTAITAVYALRRMPDRLAELTRRYDVALVCWPELEQGEGLRRRLFDSGNPSYWPRLIVTDADRHEQGLAVRLPACDDAKAGDSGQGGASQGAPRQRTAIAERLRFLYVGQRARAESVVLQRQPGLVEKLVRQQIQRPVWREDFGRVLFQLMVPHDFKDAARQLESIVLVVDDYTANLPWELMFADDQRGAGEKLPLALRTPVVRQLAAMQFRRQVRQGLERTAFVVGNPSVEGFVAAFPDPRHPDALDPPPLPGAEEEATQVAAILQGLAYQVVAEIGSDRNASDVLTRLYQHPYRLLHISAHGIFDQQHVDGRRRSGVVLSDGLLITAAEIRAMESVPELVFLSCCHLGKVDTGSAKGANDNSGERTLQDGNLLAASVARELINIGVRCVVVAGWAVDDKGAMIFGKAFYESLLLEGRPFGQAVFEARRAVWQANREDITWGAYQAYGEPGWLAEPRLSGQAAAAVAYVSPDELLDELSSRRAALSRAGERQTRRELDTQVSSIEALLRERCPPGWLRLPALQSALASVWADLGEFAKARAAYLDAIQSEDGDGQVPIRDIEQLANIEARMGEKDESDDKDDKDGGALKLIESALERLRALDALVSHAAGEAASGQVNSERCALRGSAAKRKANVFARRALAADAATGSATEAGSKAAQVDSAGALAQMDQALRDSAGFYRQGEGRPGDAAFRSYNALNRLAIEALLVPADGERREEGNAANADSEAIALARYCRSAARDAYARSADFWDAMREPESLLVEHLLDARLMHSGAVGQLAFDEVTRAFQETLSSLCLKPKQLDSVVAQICLFSRFCDARSLSHDHGDGGWQLAADRLIALAERLRPGACQRGDRPHGATPVAAALAKALPSKAAASAGRQRATRKR</sequence>
<name>A0A369XP22_9PROT</name>
<evidence type="ECO:0000259" key="1">
    <source>
        <dbReference type="Pfam" id="PF12770"/>
    </source>
</evidence>
<comment type="caution">
    <text evidence="3">The sequence shown here is derived from an EMBL/GenBank/DDBJ whole genome shotgun (WGS) entry which is preliminary data.</text>
</comment>
<accession>A0A369XP22</accession>
<protein>
    <submittedName>
        <fullName evidence="3">CHAT domain-containing protein</fullName>
    </submittedName>
</protein>
<evidence type="ECO:0000259" key="2">
    <source>
        <dbReference type="Pfam" id="PF24096"/>
    </source>
</evidence>
<dbReference type="GO" id="GO:0006629">
    <property type="term" value="P:lipid metabolic process"/>
    <property type="evidence" value="ECO:0007669"/>
    <property type="project" value="InterPro"/>
</dbReference>
<dbReference type="PANTHER" id="PTHR37946">
    <property type="entry name" value="SLL1969 PROTEIN"/>
    <property type="match status" value="1"/>
</dbReference>
<dbReference type="Proteomes" id="UP000253831">
    <property type="component" value="Unassembled WGS sequence"/>
</dbReference>
<gene>
    <name evidence="3" type="ORF">DVS81_04975</name>
</gene>
<reference evidence="3 4" key="1">
    <citation type="submission" date="2018-05" db="EMBL/GenBank/DDBJ databases">
        <title>Integrated omic analyses show evidence that a Ca. Accumulibacter phosphatis strain performs denitrification under micro-aerobic conditions.</title>
        <authorList>
            <person name="Camejo P.Y."/>
            <person name="Katherine M.D."/>
            <person name="Daniel N.R."/>
        </authorList>
    </citation>
    <scope>NUCLEOTIDE SEQUENCE [LARGE SCALE GENOMIC DNA]</scope>
    <source>
        <strain evidence="3">UW-LDO-IC</strain>
    </source>
</reference>
<dbReference type="SUPFAM" id="SSF53474">
    <property type="entry name" value="alpha/beta-Hydrolases"/>
    <property type="match status" value="1"/>
</dbReference>
<evidence type="ECO:0000313" key="4">
    <source>
        <dbReference type="Proteomes" id="UP000253831"/>
    </source>
</evidence>